<dbReference type="Gramene" id="PGSC0003DMT400088206">
    <property type="protein sequence ID" value="PGSC0003DMT400088206"/>
    <property type="gene ID" value="PGSC0003DMG400037777"/>
</dbReference>
<dbReference type="EnsemblPlants" id="PGSC0003DMT400088206">
    <property type="protein sequence ID" value="PGSC0003DMT400088206"/>
    <property type="gene ID" value="PGSC0003DMG400037777"/>
</dbReference>
<feature type="domain" description="Putative plant transposon protein" evidence="1">
    <location>
        <begin position="4"/>
        <end position="132"/>
    </location>
</feature>
<evidence type="ECO:0000313" key="3">
    <source>
        <dbReference type="Proteomes" id="UP000011115"/>
    </source>
</evidence>
<dbReference type="InParanoid" id="M1DFG3"/>
<dbReference type="AlphaFoldDB" id="M1DFG3"/>
<evidence type="ECO:0000259" key="1">
    <source>
        <dbReference type="Pfam" id="PF20167"/>
    </source>
</evidence>
<organism evidence="2 3">
    <name type="scientific">Solanum tuberosum</name>
    <name type="common">Potato</name>
    <dbReference type="NCBI Taxonomy" id="4113"/>
    <lineage>
        <taxon>Eukaryota</taxon>
        <taxon>Viridiplantae</taxon>
        <taxon>Streptophyta</taxon>
        <taxon>Embryophyta</taxon>
        <taxon>Tracheophyta</taxon>
        <taxon>Spermatophyta</taxon>
        <taxon>Magnoliopsida</taxon>
        <taxon>eudicotyledons</taxon>
        <taxon>Gunneridae</taxon>
        <taxon>Pentapetalae</taxon>
        <taxon>asterids</taxon>
        <taxon>lamiids</taxon>
        <taxon>Solanales</taxon>
        <taxon>Solanaceae</taxon>
        <taxon>Solanoideae</taxon>
        <taxon>Solaneae</taxon>
        <taxon>Solanum</taxon>
    </lineage>
</organism>
<dbReference type="InterPro" id="IPR046796">
    <property type="entry name" value="Transposase_32_dom"/>
</dbReference>
<dbReference type="Proteomes" id="UP000011115">
    <property type="component" value="Unassembled WGS sequence"/>
</dbReference>
<reference evidence="3" key="1">
    <citation type="journal article" date="2011" name="Nature">
        <title>Genome sequence and analysis of the tuber crop potato.</title>
        <authorList>
            <consortium name="The Potato Genome Sequencing Consortium"/>
        </authorList>
    </citation>
    <scope>NUCLEOTIDE SEQUENCE [LARGE SCALE GENOMIC DNA]</scope>
    <source>
        <strain evidence="3">cv. DM1-3 516 R44</strain>
    </source>
</reference>
<protein>
    <recommendedName>
        <fullName evidence="1">Putative plant transposon protein domain-containing protein</fullName>
    </recommendedName>
</protein>
<dbReference type="HOGENOM" id="CLU_1879088_0_0_1"/>
<name>M1DFG3_SOLTU</name>
<keyword evidence="3" id="KW-1185">Reference proteome</keyword>
<proteinExistence type="predicted"/>
<sequence>MHTPLGWDDSHPVIRITGVDIPLNATAINEALEVQEVPNHEYEARLREMDVEWLRDTLVQPTRWDQVYWAITEGITSTDWSPDAKRWLHLVIKRIHPSGNFTDVTFTWNLVVACAIQGIQLNMEEQIIYTLVMSEH</sequence>
<reference evidence="2" key="2">
    <citation type="submission" date="2015-06" db="UniProtKB">
        <authorList>
            <consortium name="EnsemblPlants"/>
        </authorList>
    </citation>
    <scope>IDENTIFICATION</scope>
    <source>
        <strain evidence="2">DM1-3 516 R44</strain>
    </source>
</reference>
<dbReference type="PaxDb" id="4113-PGSC0003DMT400088206"/>
<evidence type="ECO:0000313" key="2">
    <source>
        <dbReference type="EnsemblPlants" id="PGSC0003DMT400088206"/>
    </source>
</evidence>
<accession>M1DFG3</accession>
<dbReference type="Pfam" id="PF20167">
    <property type="entry name" value="Transposase_32"/>
    <property type="match status" value="1"/>
</dbReference>